<dbReference type="SUPFAM" id="SSF63411">
    <property type="entry name" value="LuxS/MPP-like metallohydrolase"/>
    <property type="match status" value="2"/>
</dbReference>
<evidence type="ECO:0000256" key="4">
    <source>
        <dbReference type="RuleBase" id="RU004447"/>
    </source>
</evidence>
<sequence length="526" mass="58077">MRQFSNPPSPSSKWLLKSCFFALLSSVAVTQASAHGVHASNDAVPIPVIQSVLYKSGNDVPGKMTESLADLPSLGANFSQFELDNGMQVIVIPDHRAPVATHMVWYKVGSADEKPGETGIAHFLEHLMFKGTKEHPDGEFSRIIESVGGQENAFTSYDFTAYYQRVAKQHLPTMMAMEADRMANLVLREDQVNPERQVVQEERVSRTDSVPSSLLGEAVSASLYRNHPYGKPVIGWAHEIEKLDRETALNFYNTYYTPNNAILIVAGDVNAEEIKKLAKETYGKVKRRAEPGPRIRPIEPPQRTARTLTLRHERVTQPQMSRSYVVPSYTSATGKESYALDLLGYILGSGTNSRLYQTLVVKDKIATSAGAGYSSNGLDDTTFYIYGSPAAGKTLVDVDTAIGAQIQRLIDDGVSEEELKRAKRSILTQSYYSQDNQVTLANIVGRTLTTGGTLDDIRDWPQKLSELSIKDVQDVAAKYLKENRSVTGYLRAPKAAKPVTKHDKMPPNDTHPLPKSKPQSSAKKES</sequence>
<feature type="domain" description="Peptidase M16 C-terminal" evidence="8">
    <location>
        <begin position="242"/>
        <end position="425"/>
    </location>
</feature>
<protein>
    <submittedName>
        <fullName evidence="9">Zinc protease</fullName>
    </submittedName>
</protein>
<evidence type="ECO:0000259" key="7">
    <source>
        <dbReference type="Pfam" id="PF00675"/>
    </source>
</evidence>
<evidence type="ECO:0000313" key="10">
    <source>
        <dbReference type="Proteomes" id="UP000219439"/>
    </source>
</evidence>
<dbReference type="Gene3D" id="3.30.830.10">
    <property type="entry name" value="Metalloenzyme, LuxS/M16 peptidase-like"/>
    <property type="match status" value="2"/>
</dbReference>
<dbReference type="Pfam" id="PF05193">
    <property type="entry name" value="Peptidase_M16_C"/>
    <property type="match status" value="1"/>
</dbReference>
<dbReference type="EMBL" id="OBEL01000001">
    <property type="protein sequence ID" value="SNZ06332.1"/>
    <property type="molecule type" value="Genomic_DNA"/>
</dbReference>
<accession>A0A285NA20</accession>
<dbReference type="OrthoDB" id="9811314at2"/>
<feature type="signal peptide" evidence="6">
    <location>
        <begin position="1"/>
        <end position="34"/>
    </location>
</feature>
<feature type="compositionally biased region" description="Polar residues" evidence="5">
    <location>
        <begin position="517"/>
        <end position="526"/>
    </location>
</feature>
<feature type="domain" description="Peptidase M16 N-terminal" evidence="7">
    <location>
        <begin position="89"/>
        <end position="234"/>
    </location>
</feature>
<organism evidence="9 10">
    <name type="scientific">Cohaesibacter gelatinilyticus</name>
    <dbReference type="NCBI Taxonomy" id="372072"/>
    <lineage>
        <taxon>Bacteria</taxon>
        <taxon>Pseudomonadati</taxon>
        <taxon>Pseudomonadota</taxon>
        <taxon>Alphaproteobacteria</taxon>
        <taxon>Hyphomicrobiales</taxon>
        <taxon>Cohaesibacteraceae</taxon>
    </lineage>
</organism>
<dbReference type="InterPro" id="IPR011249">
    <property type="entry name" value="Metalloenz_LuxS/M16"/>
</dbReference>
<keyword evidence="3" id="KW-0378">Hydrolase</keyword>
<evidence type="ECO:0000313" key="9">
    <source>
        <dbReference type="EMBL" id="SNZ06332.1"/>
    </source>
</evidence>
<dbReference type="InterPro" id="IPR007863">
    <property type="entry name" value="Peptidase_M16_C"/>
</dbReference>
<keyword evidence="3" id="KW-0482">Metalloprotease</keyword>
<feature type="chain" id="PRO_5011995687" evidence="6">
    <location>
        <begin position="35"/>
        <end position="526"/>
    </location>
</feature>
<dbReference type="Pfam" id="PF00675">
    <property type="entry name" value="Peptidase_M16"/>
    <property type="match status" value="1"/>
</dbReference>
<comment type="similarity">
    <text evidence="2 4">Belongs to the peptidase M16 family.</text>
</comment>
<dbReference type="GO" id="GO:0004222">
    <property type="term" value="F:metalloendopeptidase activity"/>
    <property type="evidence" value="ECO:0007669"/>
    <property type="project" value="InterPro"/>
</dbReference>
<evidence type="ECO:0000256" key="2">
    <source>
        <dbReference type="ARBA" id="ARBA00007261"/>
    </source>
</evidence>
<evidence type="ECO:0000256" key="5">
    <source>
        <dbReference type="SAM" id="MobiDB-lite"/>
    </source>
</evidence>
<dbReference type="GO" id="GO:0046872">
    <property type="term" value="F:metal ion binding"/>
    <property type="evidence" value="ECO:0007669"/>
    <property type="project" value="InterPro"/>
</dbReference>
<feature type="region of interest" description="Disordered" evidence="5">
    <location>
        <begin position="490"/>
        <end position="526"/>
    </location>
</feature>
<gene>
    <name evidence="9" type="ORF">SAMN06265368_0384</name>
</gene>
<proteinExistence type="inferred from homology"/>
<evidence type="ECO:0000256" key="3">
    <source>
        <dbReference type="ARBA" id="ARBA00023049"/>
    </source>
</evidence>
<reference evidence="9 10" key="1">
    <citation type="submission" date="2017-09" db="EMBL/GenBank/DDBJ databases">
        <authorList>
            <person name="Ehlers B."/>
            <person name="Leendertz F.H."/>
        </authorList>
    </citation>
    <scope>NUCLEOTIDE SEQUENCE [LARGE SCALE GENOMIC DNA]</scope>
    <source>
        <strain evidence="9 10">DSM 18289</strain>
    </source>
</reference>
<evidence type="ECO:0000259" key="8">
    <source>
        <dbReference type="Pfam" id="PF05193"/>
    </source>
</evidence>
<dbReference type="InterPro" id="IPR050361">
    <property type="entry name" value="MPP/UQCRC_Complex"/>
</dbReference>
<dbReference type="PANTHER" id="PTHR11851:SF49">
    <property type="entry name" value="MITOCHONDRIAL-PROCESSING PEPTIDASE SUBUNIT ALPHA"/>
    <property type="match status" value="1"/>
</dbReference>
<comment type="cofactor">
    <cofactor evidence="1">
        <name>Zn(2+)</name>
        <dbReference type="ChEBI" id="CHEBI:29105"/>
    </cofactor>
</comment>
<keyword evidence="9" id="KW-0645">Protease</keyword>
<dbReference type="InterPro" id="IPR001431">
    <property type="entry name" value="Pept_M16_Zn_BS"/>
</dbReference>
<name>A0A285NA20_9HYPH</name>
<keyword evidence="10" id="KW-1185">Reference proteome</keyword>
<dbReference type="PANTHER" id="PTHR11851">
    <property type="entry name" value="METALLOPROTEASE"/>
    <property type="match status" value="1"/>
</dbReference>
<evidence type="ECO:0000256" key="1">
    <source>
        <dbReference type="ARBA" id="ARBA00001947"/>
    </source>
</evidence>
<dbReference type="Proteomes" id="UP000219439">
    <property type="component" value="Unassembled WGS sequence"/>
</dbReference>
<dbReference type="AlphaFoldDB" id="A0A285NA20"/>
<dbReference type="GO" id="GO:0006508">
    <property type="term" value="P:proteolysis"/>
    <property type="evidence" value="ECO:0007669"/>
    <property type="project" value="UniProtKB-KW"/>
</dbReference>
<evidence type="ECO:0000256" key="6">
    <source>
        <dbReference type="SAM" id="SignalP"/>
    </source>
</evidence>
<dbReference type="RefSeq" id="WP_097151713.1">
    <property type="nucleotide sequence ID" value="NZ_OBEL01000001.1"/>
</dbReference>
<dbReference type="InterPro" id="IPR011765">
    <property type="entry name" value="Pept_M16_N"/>
</dbReference>
<dbReference type="PROSITE" id="PS00143">
    <property type="entry name" value="INSULINASE"/>
    <property type="match status" value="1"/>
</dbReference>
<keyword evidence="6" id="KW-0732">Signal</keyword>